<protein>
    <recommendedName>
        <fullName evidence="4">ABC transporter substrate-binding protein</fullName>
    </recommendedName>
</protein>
<evidence type="ECO:0000313" key="2">
    <source>
        <dbReference type="EMBL" id="OWT58243.1"/>
    </source>
</evidence>
<proteinExistence type="inferred from homology"/>
<dbReference type="PANTHER" id="PTHR42928:SF5">
    <property type="entry name" value="BLR1237 PROTEIN"/>
    <property type="match status" value="1"/>
</dbReference>
<dbReference type="Pfam" id="PF03401">
    <property type="entry name" value="TctC"/>
    <property type="match status" value="1"/>
</dbReference>
<dbReference type="Gene3D" id="3.40.190.150">
    <property type="entry name" value="Bordetella uptake gene, domain 1"/>
    <property type="match status" value="1"/>
</dbReference>
<evidence type="ECO:0000313" key="3">
    <source>
        <dbReference type="Proteomes" id="UP000214603"/>
    </source>
</evidence>
<gene>
    <name evidence="2" type="ORF">CEY11_14715</name>
</gene>
<reference evidence="3" key="1">
    <citation type="submission" date="2017-06" db="EMBL/GenBank/DDBJ databases">
        <title>Herbaspirillum phytohormonus sp. nov., isolated from the root nodule of Robinia pseudoacacia in lead-zinc mine.</title>
        <authorList>
            <person name="Fan M."/>
            <person name="Lin Y."/>
        </authorList>
    </citation>
    <scope>NUCLEOTIDE SEQUENCE [LARGE SCALE GENOMIC DNA]</scope>
    <source>
        <strain evidence="3">SC-089</strain>
    </source>
</reference>
<comment type="similarity">
    <text evidence="1">Belongs to the UPF0065 (bug) family.</text>
</comment>
<evidence type="ECO:0000256" key="1">
    <source>
        <dbReference type="ARBA" id="ARBA00006987"/>
    </source>
</evidence>
<dbReference type="PANTHER" id="PTHR42928">
    <property type="entry name" value="TRICARBOXYLATE-BINDING PROTEIN"/>
    <property type="match status" value="1"/>
</dbReference>
<accession>A0A225MDD5</accession>
<dbReference type="EMBL" id="NJIH01000008">
    <property type="protein sequence ID" value="OWT58243.1"/>
    <property type="molecule type" value="Genomic_DNA"/>
</dbReference>
<dbReference type="Gene3D" id="3.40.190.10">
    <property type="entry name" value="Periplasmic binding protein-like II"/>
    <property type="match status" value="1"/>
</dbReference>
<name>A0A225MDD5_9BURK</name>
<dbReference type="Proteomes" id="UP000214603">
    <property type="component" value="Unassembled WGS sequence"/>
</dbReference>
<comment type="caution">
    <text evidence="2">The sequence shown here is derived from an EMBL/GenBank/DDBJ whole genome shotgun (WGS) entry which is preliminary data.</text>
</comment>
<dbReference type="InterPro" id="IPR005064">
    <property type="entry name" value="BUG"/>
</dbReference>
<sequence>MRLPDLTGRRDIVKKLFISAIISAFMGLPAHSAEWPTRSVTLIVGYAPGGSTDIVARVLAASLSKKLGVAFVVENKSGANGDIAASELVNSTPDGYNLMVTTDSITASPAIRKTRYDPIKDFTPIAMLATGPFLLAANPSVKANSVSELISLARNDPEKYSYATSGVGNSQHFAGEKFNAMTGLTLVHVPYRGGGAAITDLLSNQVPLGFLGTGPLMQYVQTHKIKPLAVTSIKRSPLLPNVPTLDESGLSGYDMSTWIGLIGPAGLPDQMVEKLNKEITQALQEPDIKKQINNAGMEPTSYSAAEFTDRLKDSFLKFKELAESQRMTD</sequence>
<organism evidence="2 3">
    <name type="scientific">Candidimonas nitroreducens</name>
    <dbReference type="NCBI Taxonomy" id="683354"/>
    <lineage>
        <taxon>Bacteria</taxon>
        <taxon>Pseudomonadati</taxon>
        <taxon>Pseudomonadota</taxon>
        <taxon>Betaproteobacteria</taxon>
        <taxon>Burkholderiales</taxon>
        <taxon>Alcaligenaceae</taxon>
        <taxon>Candidimonas</taxon>
    </lineage>
</organism>
<keyword evidence="3" id="KW-1185">Reference proteome</keyword>
<evidence type="ECO:0008006" key="4">
    <source>
        <dbReference type="Google" id="ProtNLM"/>
    </source>
</evidence>
<dbReference type="SUPFAM" id="SSF53850">
    <property type="entry name" value="Periplasmic binding protein-like II"/>
    <property type="match status" value="1"/>
</dbReference>
<dbReference type="AlphaFoldDB" id="A0A225MDD5"/>
<dbReference type="InterPro" id="IPR042100">
    <property type="entry name" value="Bug_dom1"/>
</dbReference>
<dbReference type="CDD" id="cd07012">
    <property type="entry name" value="PBP2_Bug_TTT"/>
    <property type="match status" value="1"/>
</dbReference>
<dbReference type="PIRSF" id="PIRSF017082">
    <property type="entry name" value="YflP"/>
    <property type="match status" value="1"/>
</dbReference>